<dbReference type="RefSeq" id="WP_115956452.1">
    <property type="nucleotide sequence ID" value="NZ_CBCRVL010000002.1"/>
</dbReference>
<comment type="caution">
    <text evidence="1">The sequence shown here is derived from an EMBL/GenBank/DDBJ whole genome shotgun (WGS) entry which is preliminary data.</text>
</comment>
<evidence type="ECO:0000313" key="2">
    <source>
        <dbReference type="Proteomes" id="UP000256769"/>
    </source>
</evidence>
<reference evidence="1 2" key="1">
    <citation type="journal article" date="2007" name="Int. J. Syst. Evol. Microbiol.">
        <title>Chryseobacterium flavum sp. nov., isolated from polluted soil.</title>
        <authorList>
            <person name="Zhou Y."/>
            <person name="Dong J."/>
            <person name="Wang X."/>
            <person name="Huang X."/>
            <person name="Zhang K.Y."/>
            <person name="Zhang Y.Q."/>
            <person name="Guo Y.F."/>
            <person name="Lai R."/>
            <person name="Li W.J."/>
        </authorList>
    </citation>
    <scope>NUCLEOTIDE SEQUENCE [LARGE SCALE GENOMIC DNA]</scope>
    <source>
        <strain evidence="1 2">KCTC 12877</strain>
    </source>
</reference>
<dbReference type="AlphaFoldDB" id="A0A3D9CUM2"/>
<keyword evidence="2" id="KW-1185">Reference proteome</keyword>
<name>A0A3D9CUM2_9FLAO</name>
<dbReference type="InterPro" id="IPR009057">
    <property type="entry name" value="Homeodomain-like_sf"/>
</dbReference>
<organism evidence="1 2">
    <name type="scientific">Chryseobacterium flavum</name>
    <dbReference type="NCBI Taxonomy" id="415851"/>
    <lineage>
        <taxon>Bacteria</taxon>
        <taxon>Pseudomonadati</taxon>
        <taxon>Bacteroidota</taxon>
        <taxon>Flavobacteriia</taxon>
        <taxon>Flavobacteriales</taxon>
        <taxon>Weeksellaceae</taxon>
        <taxon>Chryseobacterium group</taxon>
        <taxon>Chryseobacterium</taxon>
    </lineage>
</organism>
<protein>
    <submittedName>
        <fullName evidence="1">Transposase</fullName>
    </submittedName>
</protein>
<sequence>MEDFRSIHIGNFIRRRVDESGLEMDRIIGFMKRTEEEILEMFTCSSLDTEVLLRWSKLLRYDFFRLYTQHIMLYAPTGKDLMNEKKKEKDGETSLPVFRKNIYTTEIIQFILGLIDTGEKTRQEVMEDYKIPKTTLYKWLTKYKQQKPDED</sequence>
<dbReference type="OrthoDB" id="1254137at2"/>
<dbReference type="Proteomes" id="UP000256769">
    <property type="component" value="Unassembled WGS sequence"/>
</dbReference>
<gene>
    <name evidence="1" type="ORF">DRF59_01115</name>
</gene>
<dbReference type="EMBL" id="QNUE01000001">
    <property type="protein sequence ID" value="REC69493.1"/>
    <property type="molecule type" value="Genomic_DNA"/>
</dbReference>
<dbReference type="SUPFAM" id="SSF46689">
    <property type="entry name" value="Homeodomain-like"/>
    <property type="match status" value="1"/>
</dbReference>
<proteinExistence type="predicted"/>
<evidence type="ECO:0000313" key="1">
    <source>
        <dbReference type="EMBL" id="REC69493.1"/>
    </source>
</evidence>
<accession>A0A3D9CUM2</accession>